<reference evidence="2 3" key="1">
    <citation type="journal article" date="2024" name="Microbiol. Resour. Announc.">
        <title>Genome annotations for the ascomycete fungi Trichoderma harzianum, Trichoderma aggressivum, and Purpureocillium lilacinum.</title>
        <authorList>
            <person name="Beijen E.P.W."/>
            <person name="Ohm R.A."/>
        </authorList>
    </citation>
    <scope>NUCLEOTIDE SEQUENCE [LARGE SCALE GENOMIC DNA]</scope>
    <source>
        <strain evidence="2 3">CBS 150709</strain>
    </source>
</reference>
<accession>A0ABR0C6Q3</accession>
<evidence type="ECO:0000313" key="3">
    <source>
        <dbReference type="Proteomes" id="UP001287286"/>
    </source>
</evidence>
<feature type="compositionally biased region" description="Polar residues" evidence="1">
    <location>
        <begin position="214"/>
        <end position="228"/>
    </location>
</feature>
<dbReference type="EMBL" id="JAWRVI010000010">
    <property type="protein sequence ID" value="KAK4091895.1"/>
    <property type="molecule type" value="Genomic_DNA"/>
</dbReference>
<keyword evidence="3" id="KW-1185">Reference proteome</keyword>
<feature type="region of interest" description="Disordered" evidence="1">
    <location>
        <begin position="177"/>
        <end position="238"/>
    </location>
</feature>
<comment type="caution">
    <text evidence="2">The sequence shown here is derived from an EMBL/GenBank/DDBJ whole genome shotgun (WGS) entry which is preliminary data.</text>
</comment>
<proteinExistence type="predicted"/>
<feature type="region of interest" description="Disordered" evidence="1">
    <location>
        <begin position="110"/>
        <end position="132"/>
    </location>
</feature>
<dbReference type="Proteomes" id="UP001287286">
    <property type="component" value="Unassembled WGS sequence"/>
</dbReference>
<protein>
    <submittedName>
        <fullName evidence="2">Uncharacterized protein</fullName>
    </submittedName>
</protein>
<gene>
    <name evidence="2" type="ORF">Purlil1_3734</name>
</gene>
<evidence type="ECO:0000313" key="2">
    <source>
        <dbReference type="EMBL" id="KAK4091895.1"/>
    </source>
</evidence>
<name>A0ABR0C6Q3_PURLI</name>
<organism evidence="2 3">
    <name type="scientific">Purpureocillium lilacinum</name>
    <name type="common">Paecilomyces lilacinus</name>
    <dbReference type="NCBI Taxonomy" id="33203"/>
    <lineage>
        <taxon>Eukaryota</taxon>
        <taxon>Fungi</taxon>
        <taxon>Dikarya</taxon>
        <taxon>Ascomycota</taxon>
        <taxon>Pezizomycotina</taxon>
        <taxon>Sordariomycetes</taxon>
        <taxon>Hypocreomycetidae</taxon>
        <taxon>Hypocreales</taxon>
        <taxon>Ophiocordycipitaceae</taxon>
        <taxon>Purpureocillium</taxon>
    </lineage>
</organism>
<evidence type="ECO:0000256" key="1">
    <source>
        <dbReference type="SAM" id="MobiDB-lite"/>
    </source>
</evidence>
<sequence>MYRQHPARWPAAGLPTTPGNLPEGSGGELISSVIHWRRQRFGPAASAFRPALRRHVHVLLQPSPARPSLPVPAERVRPHVSLCWSRRKPSIGEFFLAWHRRRLNTRPRPHRIAHRFPPTRQPTSPSSFLPILPPSHPSPASCPATSPIPAYIWLQLLCYSCLLLFLHRVLASRSTVTYGPSPPPAIGSPRSSSQALPSLRPVAARPHSEAPTGSEPSRSYSRHQTTQAKLPRASDFTADATRNRHYACAAATFSPP</sequence>
<feature type="region of interest" description="Disordered" evidence="1">
    <location>
        <begin position="1"/>
        <end position="25"/>
    </location>
</feature>